<evidence type="ECO:0000256" key="1">
    <source>
        <dbReference type="ARBA" id="ARBA00004141"/>
    </source>
</evidence>
<proteinExistence type="inferred from homology"/>
<protein>
    <submittedName>
        <fullName evidence="8">Transmembrane protein 200C</fullName>
    </submittedName>
</protein>
<comment type="similarity">
    <text evidence="2">Belongs to the TMEM200 family.</text>
</comment>
<evidence type="ECO:0000313" key="9">
    <source>
        <dbReference type="Proteomes" id="UP000265000"/>
    </source>
</evidence>
<feature type="region of interest" description="Disordered" evidence="6">
    <location>
        <begin position="367"/>
        <end position="386"/>
    </location>
</feature>
<feature type="region of interest" description="Disordered" evidence="6">
    <location>
        <begin position="11"/>
        <end position="37"/>
    </location>
</feature>
<name>A0A3Q2NUW4_FUNHE</name>
<feature type="region of interest" description="Disordered" evidence="6">
    <location>
        <begin position="273"/>
        <end position="361"/>
    </location>
</feature>
<evidence type="ECO:0000256" key="7">
    <source>
        <dbReference type="SAM" id="Phobius"/>
    </source>
</evidence>
<dbReference type="GO" id="GO:0016020">
    <property type="term" value="C:membrane"/>
    <property type="evidence" value="ECO:0007669"/>
    <property type="project" value="UniProtKB-SubCell"/>
</dbReference>
<reference evidence="8" key="1">
    <citation type="submission" date="2025-08" db="UniProtKB">
        <authorList>
            <consortium name="Ensembl"/>
        </authorList>
    </citation>
    <scope>IDENTIFICATION</scope>
</reference>
<keyword evidence="3 7" id="KW-0812">Transmembrane</keyword>
<dbReference type="Proteomes" id="UP000265000">
    <property type="component" value="Unplaced"/>
</dbReference>
<feature type="compositionally biased region" description="Polar residues" evidence="6">
    <location>
        <begin position="345"/>
        <end position="356"/>
    </location>
</feature>
<evidence type="ECO:0000313" key="8">
    <source>
        <dbReference type="Ensembl" id="ENSFHEP00000003106.1"/>
    </source>
</evidence>
<reference evidence="8" key="2">
    <citation type="submission" date="2025-09" db="UniProtKB">
        <authorList>
            <consortium name="Ensembl"/>
        </authorList>
    </citation>
    <scope>IDENTIFICATION</scope>
</reference>
<dbReference type="GeneTree" id="ENSGT00530000063698"/>
<evidence type="ECO:0000256" key="4">
    <source>
        <dbReference type="ARBA" id="ARBA00022989"/>
    </source>
</evidence>
<feature type="compositionally biased region" description="Basic and acidic residues" evidence="6">
    <location>
        <begin position="273"/>
        <end position="283"/>
    </location>
</feature>
<sequence>MIATGGLLRMNRRQDSLRSKNRAENKRKRKSKKKKKNDVVVVKGKLNLCSPAGLVAAVGVVILMVGISMAVLGYWPSQNQQQYQERRRTGSHSNSNNLKVFGPLVMGIGIFLFICANAVLHENRDKKTKIINLRDIYSTVIDLHSIRSKEYSPLNGLVNYTQSRSAEGPSASFPASGALTRSSWPSTGLHLKGELDAGETFRRSSLAGRPRSLSRDVQSFTDTVYSIYKDYSNSSEQAPQPRQWETTSIVTSSVNAFTLPVIKLNNCEVEESERAEAEGRSEEEVVIEAAAGNVREEGRGGRCVETDGTQRDAAPTDPPPPHQSREDMSTETGDQQGLFPPEPVSTGTGSNRSLNSFADPPRLARRCSLSVSGGRQSDRARRFSCPRLERSNSKGYIKLSDLGGESFEAPDTQNIAIIDIKMQKKKKKMLRIAL</sequence>
<evidence type="ECO:0000256" key="6">
    <source>
        <dbReference type="SAM" id="MobiDB-lite"/>
    </source>
</evidence>
<keyword evidence="9" id="KW-1185">Reference proteome</keyword>
<accession>A0A3Q2NUW4</accession>
<keyword evidence="5 7" id="KW-0472">Membrane</keyword>
<keyword evidence="4 7" id="KW-1133">Transmembrane helix</keyword>
<dbReference type="Pfam" id="PF10177">
    <property type="entry name" value="DUF2371"/>
    <property type="match status" value="2"/>
</dbReference>
<dbReference type="AlphaFoldDB" id="A0A3Q2NUW4"/>
<dbReference type="PANTHER" id="PTHR31815:SF2">
    <property type="entry name" value="TRANSMEMBRANE PROTEIN 200C"/>
    <property type="match status" value="1"/>
</dbReference>
<feature type="compositionally biased region" description="Basic and acidic residues" evidence="6">
    <location>
        <begin position="294"/>
        <end position="310"/>
    </location>
</feature>
<feature type="transmembrane region" description="Helical" evidence="7">
    <location>
        <begin position="100"/>
        <end position="120"/>
    </location>
</feature>
<organism evidence="8 9">
    <name type="scientific">Fundulus heteroclitus</name>
    <name type="common">Killifish</name>
    <name type="synonym">Mummichog</name>
    <dbReference type="NCBI Taxonomy" id="8078"/>
    <lineage>
        <taxon>Eukaryota</taxon>
        <taxon>Metazoa</taxon>
        <taxon>Chordata</taxon>
        <taxon>Craniata</taxon>
        <taxon>Vertebrata</taxon>
        <taxon>Euteleostomi</taxon>
        <taxon>Actinopterygii</taxon>
        <taxon>Neopterygii</taxon>
        <taxon>Teleostei</taxon>
        <taxon>Neoteleostei</taxon>
        <taxon>Acanthomorphata</taxon>
        <taxon>Ovalentaria</taxon>
        <taxon>Atherinomorphae</taxon>
        <taxon>Cyprinodontiformes</taxon>
        <taxon>Fundulidae</taxon>
        <taxon>Fundulus</taxon>
    </lineage>
</organism>
<feature type="compositionally biased region" description="Basic residues" evidence="6">
    <location>
        <begin position="25"/>
        <end position="36"/>
    </location>
</feature>
<evidence type="ECO:0000256" key="2">
    <source>
        <dbReference type="ARBA" id="ARBA00005308"/>
    </source>
</evidence>
<dbReference type="PANTHER" id="PTHR31815">
    <property type="entry name" value="AGAP005329-PA"/>
    <property type="match status" value="1"/>
</dbReference>
<evidence type="ECO:0000256" key="3">
    <source>
        <dbReference type="ARBA" id="ARBA00022692"/>
    </source>
</evidence>
<dbReference type="Ensembl" id="ENSFHET00000011105.1">
    <property type="protein sequence ID" value="ENSFHEP00000003106.1"/>
    <property type="gene ID" value="ENSFHEG00000003949.1"/>
</dbReference>
<comment type="subcellular location">
    <subcellularLocation>
        <location evidence="1">Membrane</location>
        <topology evidence="1">Multi-pass membrane protein</topology>
    </subcellularLocation>
</comment>
<feature type="compositionally biased region" description="Basic and acidic residues" evidence="6">
    <location>
        <begin position="12"/>
        <end position="24"/>
    </location>
</feature>
<feature type="transmembrane region" description="Helical" evidence="7">
    <location>
        <begin position="52"/>
        <end position="75"/>
    </location>
</feature>
<feature type="compositionally biased region" description="Basic and acidic residues" evidence="6">
    <location>
        <begin position="376"/>
        <end position="386"/>
    </location>
</feature>
<evidence type="ECO:0000256" key="5">
    <source>
        <dbReference type="ARBA" id="ARBA00023136"/>
    </source>
</evidence>
<dbReference type="InterPro" id="IPR018787">
    <property type="entry name" value="DUF2371_TMEM200"/>
</dbReference>